<sequence>RICSLLVAGCAYGSNSTEDDGNAGSGKKVVPAASIEELVEKAAPTVATSAADQILERTSIDVVMRGAISLADEGNTQALGVSAGRIVCNLCDSVKESAVERLVQGVGEKVRKEAGESIISG</sequence>
<evidence type="ECO:0000313" key="1">
    <source>
        <dbReference type="EMBL" id="JAS97416.1"/>
    </source>
</evidence>
<name>A0A1B6JDT0_9HEMI</name>
<protein>
    <submittedName>
        <fullName evidence="1">Uncharacterized protein</fullName>
    </submittedName>
</protein>
<feature type="non-terminal residue" evidence="1">
    <location>
        <position position="1"/>
    </location>
</feature>
<dbReference type="AlphaFoldDB" id="A0A1B6JDT0"/>
<accession>A0A1B6JDT0</accession>
<dbReference type="EMBL" id="GECU01010290">
    <property type="protein sequence ID" value="JAS97416.1"/>
    <property type="molecule type" value="Transcribed_RNA"/>
</dbReference>
<reference evidence="1" key="1">
    <citation type="submission" date="2015-11" db="EMBL/GenBank/DDBJ databases">
        <title>De novo transcriptome assembly of four potential Pierce s Disease insect vectors from Arizona vineyards.</title>
        <authorList>
            <person name="Tassone E.E."/>
        </authorList>
    </citation>
    <scope>NUCLEOTIDE SEQUENCE</scope>
</reference>
<feature type="non-terminal residue" evidence="1">
    <location>
        <position position="121"/>
    </location>
</feature>
<proteinExistence type="predicted"/>
<gene>
    <name evidence="1" type="ORF">g.57883</name>
</gene>
<organism evidence="1">
    <name type="scientific">Homalodisca liturata</name>
    <dbReference type="NCBI Taxonomy" id="320908"/>
    <lineage>
        <taxon>Eukaryota</taxon>
        <taxon>Metazoa</taxon>
        <taxon>Ecdysozoa</taxon>
        <taxon>Arthropoda</taxon>
        <taxon>Hexapoda</taxon>
        <taxon>Insecta</taxon>
        <taxon>Pterygota</taxon>
        <taxon>Neoptera</taxon>
        <taxon>Paraneoptera</taxon>
        <taxon>Hemiptera</taxon>
        <taxon>Auchenorrhyncha</taxon>
        <taxon>Membracoidea</taxon>
        <taxon>Cicadellidae</taxon>
        <taxon>Cicadellinae</taxon>
        <taxon>Proconiini</taxon>
        <taxon>Homalodisca</taxon>
    </lineage>
</organism>